<dbReference type="SUPFAM" id="SSF53335">
    <property type="entry name" value="S-adenosyl-L-methionine-dependent methyltransferases"/>
    <property type="match status" value="1"/>
</dbReference>
<evidence type="ECO:0000256" key="4">
    <source>
        <dbReference type="ARBA" id="ARBA00022691"/>
    </source>
</evidence>
<sequence>MINFQEKVSFIWSIAELLRGPYKPEDYGKVVLPMAVLRRFDCVLADTKEDVLSEYEEFKHLPEESRDEILSRKAGDKRFSNISKYDFSKLLGDSDNIADNLRDYINGYSRSARDIIEYFEFDKQIEKMERNDLLYLVVKRFSEVDLHPDVVSNVEMGYIFEELIRRFSEHAEAGDHYTPREVVRLMVNLLFLNDEDILTKQGITQTLYDSCAGTGGMGSVAQEYLKELNPTADLEFFAQEINEESYAICKADILIKGEEARNIRFGNTLSNDAFAGKHFDYLISNPPYGVEWKPAEKVVKAEHDNMGMDGRFGAGLPRISDGQLLFLQHLVSKMKPVTEENPKGSRIAIIMNGSPLFTGDAGSGESEIRRYLIGNDLVEGIVAMPDQLFYNTGISTYIWILTNNKSPKRKGKIQLVNAVDFFKKMRKSLGNKRHELLDEHINEIVRLYGDFENGEHVKIFNNEYFGYQKITVERPLRLNFQINEERIKELYNQKAFENLTKSRKKGEAGKEEIALGKQLQKDIESALFSIQDDVLYKNREAFTKKLKAIFKEKDIMVSAALLKAILNALSEKDDTADIVTDSKGKPEADPDLRDTESVPLKEDIHVYFDREVKPHVPDAWIDETKTKIGYEIPFTRNFYKYTVLRSSHKIMEEIKEMEESIMEKLKKVMG</sequence>
<dbReference type="PANTHER" id="PTHR42933:SF3">
    <property type="entry name" value="TYPE I RESTRICTION ENZYME MJAVIII METHYLASE SUBUNIT"/>
    <property type="match status" value="1"/>
</dbReference>
<evidence type="ECO:0000259" key="8">
    <source>
        <dbReference type="Pfam" id="PF12161"/>
    </source>
</evidence>
<evidence type="ECO:0000313" key="10">
    <source>
        <dbReference type="Proteomes" id="UP001335737"/>
    </source>
</evidence>
<dbReference type="InterPro" id="IPR051537">
    <property type="entry name" value="DNA_Adenine_Mtase"/>
</dbReference>
<dbReference type="InterPro" id="IPR022749">
    <property type="entry name" value="D12N6_MeTrfase_N"/>
</dbReference>
<keyword evidence="4" id="KW-0949">S-adenosyl-L-methionine</keyword>
<dbReference type="Gene3D" id="3.40.50.150">
    <property type="entry name" value="Vaccinia Virus protein VP39"/>
    <property type="match status" value="1"/>
</dbReference>
<evidence type="ECO:0000256" key="1">
    <source>
        <dbReference type="ARBA" id="ARBA00011900"/>
    </source>
</evidence>
<keyword evidence="5" id="KW-0680">Restriction system</keyword>
<dbReference type="GO" id="GO:0032259">
    <property type="term" value="P:methylation"/>
    <property type="evidence" value="ECO:0007669"/>
    <property type="project" value="UniProtKB-KW"/>
</dbReference>
<comment type="caution">
    <text evidence="9">The sequence shown here is derived from an EMBL/GenBank/DDBJ whole genome shotgun (WGS) entry which is preliminary data.</text>
</comment>
<proteinExistence type="predicted"/>
<evidence type="ECO:0000256" key="2">
    <source>
        <dbReference type="ARBA" id="ARBA00022603"/>
    </source>
</evidence>
<comment type="catalytic activity">
    <reaction evidence="6">
        <text>a 2'-deoxyadenosine in DNA + S-adenosyl-L-methionine = an N(6)-methyl-2'-deoxyadenosine in DNA + S-adenosyl-L-homocysteine + H(+)</text>
        <dbReference type="Rhea" id="RHEA:15197"/>
        <dbReference type="Rhea" id="RHEA-COMP:12418"/>
        <dbReference type="Rhea" id="RHEA-COMP:12419"/>
        <dbReference type="ChEBI" id="CHEBI:15378"/>
        <dbReference type="ChEBI" id="CHEBI:57856"/>
        <dbReference type="ChEBI" id="CHEBI:59789"/>
        <dbReference type="ChEBI" id="CHEBI:90615"/>
        <dbReference type="ChEBI" id="CHEBI:90616"/>
        <dbReference type="EC" id="2.1.1.72"/>
    </reaction>
</comment>
<dbReference type="PROSITE" id="PS00092">
    <property type="entry name" value="N6_MTASE"/>
    <property type="match status" value="1"/>
</dbReference>
<reference evidence="9 10" key="1">
    <citation type="journal article" date="2024" name="Int. J. Syst. Evol. Microbiol.">
        <title>Virgibacillus tibetensis sp. nov., isolated from salt lake on the Tibetan Plateau of China.</title>
        <authorList>
            <person name="Phurbu D."/>
            <person name="Liu Z.-X."/>
            <person name="Wang R."/>
            <person name="Zheng Y.-Y."/>
            <person name="Liu H.-C."/>
            <person name="Zhou Y.-G."/>
            <person name="Yu Y.-J."/>
            <person name="Li A.-H."/>
        </authorList>
    </citation>
    <scope>NUCLEOTIDE SEQUENCE [LARGE SCALE GENOMIC DNA]</scope>
    <source>
        <strain evidence="9 10">C22-A2</strain>
    </source>
</reference>
<dbReference type="Pfam" id="PF12161">
    <property type="entry name" value="HsdM_N"/>
    <property type="match status" value="1"/>
</dbReference>
<feature type="domain" description="N6 adenine-specific DNA methyltransferase N-terminal" evidence="8">
    <location>
        <begin position="9"/>
        <end position="141"/>
    </location>
</feature>
<protein>
    <recommendedName>
        <fullName evidence="1">site-specific DNA-methyltransferase (adenine-specific)</fullName>
        <ecNumber evidence="1">2.1.1.72</ecNumber>
    </recommendedName>
</protein>
<organism evidence="9 10">
    <name type="scientific">Virgibacillus tibetensis</name>
    <dbReference type="NCBI Taxonomy" id="3042313"/>
    <lineage>
        <taxon>Bacteria</taxon>
        <taxon>Bacillati</taxon>
        <taxon>Bacillota</taxon>
        <taxon>Bacilli</taxon>
        <taxon>Bacillales</taxon>
        <taxon>Bacillaceae</taxon>
        <taxon>Virgibacillus</taxon>
    </lineage>
</organism>
<dbReference type="InterPro" id="IPR003356">
    <property type="entry name" value="DNA_methylase_A-5"/>
</dbReference>
<dbReference type="Proteomes" id="UP001335737">
    <property type="component" value="Unassembled WGS sequence"/>
</dbReference>
<gene>
    <name evidence="9" type="ORF">QGM71_12385</name>
</gene>
<dbReference type="EC" id="2.1.1.72" evidence="1"/>
<keyword evidence="10" id="KW-1185">Reference proteome</keyword>
<keyword evidence="3 9" id="KW-0808">Transferase</keyword>
<evidence type="ECO:0000256" key="3">
    <source>
        <dbReference type="ARBA" id="ARBA00022679"/>
    </source>
</evidence>
<dbReference type="RefSeq" id="WP_327607856.1">
    <property type="nucleotide sequence ID" value="NZ_JARZFX010000005.1"/>
</dbReference>
<evidence type="ECO:0000256" key="6">
    <source>
        <dbReference type="ARBA" id="ARBA00047942"/>
    </source>
</evidence>
<name>A0ABU6KHC2_9BACI</name>
<evidence type="ECO:0000313" key="9">
    <source>
        <dbReference type="EMBL" id="MEC5424290.1"/>
    </source>
</evidence>
<keyword evidence="2 9" id="KW-0489">Methyltransferase</keyword>
<dbReference type="InterPro" id="IPR029063">
    <property type="entry name" value="SAM-dependent_MTases_sf"/>
</dbReference>
<accession>A0ABU6KHC2</accession>
<evidence type="ECO:0000259" key="7">
    <source>
        <dbReference type="Pfam" id="PF02384"/>
    </source>
</evidence>
<dbReference type="EMBL" id="JARZFX010000005">
    <property type="protein sequence ID" value="MEC5424290.1"/>
    <property type="molecule type" value="Genomic_DNA"/>
</dbReference>
<dbReference type="PANTHER" id="PTHR42933">
    <property type="entry name" value="SLR6095 PROTEIN"/>
    <property type="match status" value="1"/>
</dbReference>
<dbReference type="PRINTS" id="PR00507">
    <property type="entry name" value="N12N6MTFRASE"/>
</dbReference>
<dbReference type="Pfam" id="PF02384">
    <property type="entry name" value="N6_Mtase"/>
    <property type="match status" value="1"/>
</dbReference>
<evidence type="ECO:0000256" key="5">
    <source>
        <dbReference type="ARBA" id="ARBA00022747"/>
    </source>
</evidence>
<dbReference type="InterPro" id="IPR002052">
    <property type="entry name" value="DNA_methylase_N6_adenine_CS"/>
</dbReference>
<feature type="domain" description="DNA methylase adenine-specific" evidence="7">
    <location>
        <begin position="156"/>
        <end position="454"/>
    </location>
</feature>
<dbReference type="GO" id="GO:0008168">
    <property type="term" value="F:methyltransferase activity"/>
    <property type="evidence" value="ECO:0007669"/>
    <property type="project" value="UniProtKB-KW"/>
</dbReference>